<keyword evidence="2" id="KW-1185">Reference proteome</keyword>
<protein>
    <recommendedName>
        <fullName evidence="3">PhoP regulatory network protein YrbL</fullName>
    </recommendedName>
</protein>
<evidence type="ECO:0008006" key="3">
    <source>
        <dbReference type="Google" id="ProtNLM"/>
    </source>
</evidence>
<sequence length="217" mass="25203">MIDLNHQAPFAAGYNRTCYRHPDDPRLCLKVLRPENIEARFARQPWYKKLLGRDRINDNRQEIIAHRQIAALADPQQAWRHLPRFHGSIDTTLGPANVSELITETDGQPGTTLERYLEHNGRTTEVERAIGQFADWLRQTGLLTRNLLPHNLVLARRDDRLTLYLVDGLGAPTVPTRLTTIPAYRSRYIARKLARFRQRIDWEIRGRPGSWTRAEKL</sequence>
<accession>A0ABY1ZKD3</accession>
<evidence type="ECO:0000313" key="1">
    <source>
        <dbReference type="EMBL" id="TBW55960.1"/>
    </source>
</evidence>
<name>A0ABY1ZKD3_9GAMM</name>
<dbReference type="Proteomes" id="UP000313645">
    <property type="component" value="Unassembled WGS sequence"/>
</dbReference>
<organism evidence="1 2">
    <name type="scientific">Marinobacter halodurans</name>
    <dbReference type="NCBI Taxonomy" id="2528979"/>
    <lineage>
        <taxon>Bacteria</taxon>
        <taxon>Pseudomonadati</taxon>
        <taxon>Pseudomonadota</taxon>
        <taxon>Gammaproteobacteria</taxon>
        <taxon>Pseudomonadales</taxon>
        <taxon>Marinobacteraceae</taxon>
        <taxon>Marinobacter</taxon>
    </lineage>
</organism>
<dbReference type="Pfam" id="PF10707">
    <property type="entry name" value="YrbL-PhoP_reg"/>
    <property type="match status" value="1"/>
</dbReference>
<proteinExistence type="predicted"/>
<gene>
    <name evidence="1" type="ORF">EZI54_10675</name>
</gene>
<evidence type="ECO:0000313" key="2">
    <source>
        <dbReference type="Proteomes" id="UP000313645"/>
    </source>
</evidence>
<dbReference type="InterPro" id="IPR019647">
    <property type="entry name" value="PhoP_reg_network_YrbL"/>
</dbReference>
<dbReference type="EMBL" id="SJDL01000014">
    <property type="protein sequence ID" value="TBW55960.1"/>
    <property type="molecule type" value="Genomic_DNA"/>
</dbReference>
<comment type="caution">
    <text evidence="1">The sequence shown here is derived from an EMBL/GenBank/DDBJ whole genome shotgun (WGS) entry which is preliminary data.</text>
</comment>
<reference evidence="1 2" key="1">
    <citation type="submission" date="2019-02" db="EMBL/GenBank/DDBJ databases">
        <title>Marinobacter halodurans sp. nov., a marine bacterium isolated from sea tidal flat.</title>
        <authorList>
            <person name="Yoo Y."/>
            <person name="Lee D.W."/>
            <person name="Kim B.S."/>
            <person name="Kim J.-J."/>
        </authorList>
    </citation>
    <scope>NUCLEOTIDE SEQUENCE [LARGE SCALE GENOMIC DNA]</scope>
    <source>
        <strain evidence="1 2">YJ-S3-2</strain>
    </source>
</reference>